<evidence type="ECO:0000313" key="2">
    <source>
        <dbReference type="Proteomes" id="UP000075578"/>
    </source>
</evidence>
<gene>
    <name evidence="1" type="ORF">AMQ74_01199</name>
</gene>
<reference evidence="1 2" key="1">
    <citation type="journal article" date="2016" name="ISME J.">
        <title>Chasing the elusive Euryarchaeota class WSA2: genomes reveal a uniquely fastidious methyl-reducing methanogen.</title>
        <authorList>
            <person name="Nobu M.K."/>
            <person name="Narihiro T."/>
            <person name="Kuroda K."/>
            <person name="Mei R."/>
            <person name="Liu W.T."/>
        </authorList>
    </citation>
    <scope>NUCLEOTIDE SEQUENCE [LARGE SCALE GENOMIC DNA]</scope>
    <source>
        <strain evidence="1">U1lsi0528_Bin089</strain>
    </source>
</reference>
<dbReference type="InterPro" id="IPR036704">
    <property type="entry name" value="RraA/RraA-like_sf"/>
</dbReference>
<protein>
    <submittedName>
        <fullName evidence="1">Uncharacterized protein</fullName>
    </submittedName>
</protein>
<accession>A0A150J0W4</accession>
<dbReference type="InterPro" id="IPR005493">
    <property type="entry name" value="RraA/RraA-like"/>
</dbReference>
<dbReference type="Proteomes" id="UP000075578">
    <property type="component" value="Unassembled WGS sequence"/>
</dbReference>
<dbReference type="AlphaFoldDB" id="A0A150J0W4"/>
<dbReference type="EMBL" id="LNGD01000074">
    <property type="protein sequence ID" value="KYC50867.1"/>
    <property type="molecule type" value="Genomic_DNA"/>
</dbReference>
<comment type="caution">
    <text evidence="1">The sequence shown here is derived from an EMBL/GenBank/DDBJ whole genome shotgun (WGS) entry which is preliminary data.</text>
</comment>
<dbReference type="PANTHER" id="PTHR33254">
    <property type="entry name" value="4-HYDROXY-4-METHYL-2-OXOGLUTARATE ALDOLASE 3-RELATED"/>
    <property type="match status" value="1"/>
</dbReference>
<proteinExistence type="predicted"/>
<organism evidence="1 2">
    <name type="scientific">Candidatus Methanofastidiosum methylothiophilum</name>
    <dbReference type="NCBI Taxonomy" id="1705564"/>
    <lineage>
        <taxon>Archaea</taxon>
        <taxon>Methanobacteriati</taxon>
        <taxon>Methanobacteriota</taxon>
        <taxon>Stenosarchaea group</taxon>
        <taxon>Candidatus Methanofastidiosia</taxon>
        <taxon>Candidatus Methanofastidiosales</taxon>
        <taxon>Candidatus Methanofastidiosaceae</taxon>
        <taxon>Candidatus Methanofastidiosum</taxon>
    </lineage>
</organism>
<evidence type="ECO:0000313" key="1">
    <source>
        <dbReference type="EMBL" id="KYC50867.1"/>
    </source>
</evidence>
<dbReference type="Pfam" id="PF03737">
    <property type="entry name" value="RraA-like"/>
    <property type="match status" value="1"/>
</dbReference>
<dbReference type="SUPFAM" id="SSF89562">
    <property type="entry name" value="RraA-like"/>
    <property type="match status" value="1"/>
</dbReference>
<sequence length="200" mass="21583">MRREEIEKKLRELDTASINDALKKRGSVDESIKSIKEGDFLCGPAFTAKCCPGDMLTALKALEEISEGEVLVIDGGGVTKYSLFGDLMARQAKLKRIAGLIVDGAIRDVKGIKSEGLITFCRNVVTRAGTASRLGEINVPVVCGGVIVNPGDWVVGDDDGVVVIPKDKVQEIIHIAEETLKREAIIREAIEQGKPISKLL</sequence>
<dbReference type="Gene3D" id="3.50.30.40">
    <property type="entry name" value="Ribonuclease E inhibitor RraA/RraA-like"/>
    <property type="match status" value="1"/>
</dbReference>
<dbReference type="PANTHER" id="PTHR33254:SF4">
    <property type="entry name" value="4-HYDROXY-4-METHYL-2-OXOGLUTARATE ALDOLASE 3-RELATED"/>
    <property type="match status" value="1"/>
</dbReference>
<name>A0A150J0W4_9EURY</name>
<dbReference type="CDD" id="cd16841">
    <property type="entry name" value="RraA_family"/>
    <property type="match status" value="1"/>
</dbReference>